<dbReference type="RefSeq" id="WP_155302632.1">
    <property type="nucleotide sequence ID" value="NZ_AP021875.1"/>
</dbReference>
<feature type="domain" description="Helix-hairpin-helix DNA-binding motif class 1" evidence="2">
    <location>
        <begin position="40"/>
        <end position="59"/>
    </location>
</feature>
<dbReference type="Gene3D" id="1.10.150.320">
    <property type="entry name" value="Photosystem II 12 kDa extrinsic protein"/>
    <property type="match status" value="1"/>
</dbReference>
<feature type="chain" id="PRO_5024431207" description="Helix-hairpin-helix DNA-binding motif class 1 domain-containing protein" evidence="1">
    <location>
        <begin position="22"/>
        <end position="92"/>
    </location>
</feature>
<dbReference type="SMART" id="SM00278">
    <property type="entry name" value="HhH1"/>
    <property type="match status" value="2"/>
</dbReference>
<evidence type="ECO:0000256" key="1">
    <source>
        <dbReference type="SAM" id="SignalP"/>
    </source>
</evidence>
<dbReference type="InterPro" id="IPR051675">
    <property type="entry name" value="Endo/Exo/Phosphatase_dom_1"/>
</dbReference>
<dbReference type="InterPro" id="IPR004509">
    <property type="entry name" value="Competence_ComEA_HhH"/>
</dbReference>
<dbReference type="GO" id="GO:0003677">
    <property type="term" value="F:DNA binding"/>
    <property type="evidence" value="ECO:0007669"/>
    <property type="project" value="InterPro"/>
</dbReference>
<dbReference type="PANTHER" id="PTHR21180:SF32">
    <property type="entry name" value="ENDONUCLEASE_EXONUCLEASE_PHOSPHATASE FAMILY DOMAIN-CONTAINING PROTEIN 1"/>
    <property type="match status" value="1"/>
</dbReference>
<proteinExistence type="predicted"/>
<dbReference type="NCBIfam" id="TIGR00426">
    <property type="entry name" value="competence protein ComEA helix-hairpin-helix repeat region"/>
    <property type="match status" value="1"/>
</dbReference>
<dbReference type="GO" id="GO:0015627">
    <property type="term" value="C:type II protein secretion system complex"/>
    <property type="evidence" value="ECO:0007669"/>
    <property type="project" value="TreeGrafter"/>
</dbReference>
<evidence type="ECO:0000313" key="4">
    <source>
        <dbReference type="Proteomes" id="UP000427769"/>
    </source>
</evidence>
<dbReference type="InterPro" id="IPR003583">
    <property type="entry name" value="Hlx-hairpin-Hlx_DNA-bd_motif"/>
</dbReference>
<dbReference type="Proteomes" id="UP000427769">
    <property type="component" value="Chromosome"/>
</dbReference>
<keyword evidence="4" id="KW-1185">Reference proteome</keyword>
<dbReference type="PANTHER" id="PTHR21180">
    <property type="entry name" value="ENDONUCLEASE/EXONUCLEASE/PHOSPHATASE FAMILY DOMAIN-CONTAINING PROTEIN 1"/>
    <property type="match status" value="1"/>
</dbReference>
<evidence type="ECO:0000313" key="3">
    <source>
        <dbReference type="EMBL" id="BBO73534.1"/>
    </source>
</evidence>
<protein>
    <recommendedName>
        <fullName evidence="2">Helix-hairpin-helix DNA-binding motif class 1 domain-containing protein</fullName>
    </recommendedName>
</protein>
<dbReference type="InterPro" id="IPR010994">
    <property type="entry name" value="RuvA_2-like"/>
</dbReference>
<dbReference type="KEGG" id="dwd:DSCW_09510"/>
<reference evidence="3 4" key="1">
    <citation type="submission" date="2019-11" db="EMBL/GenBank/DDBJ databases">
        <title>Comparative genomics of hydrocarbon-degrading Desulfosarcina strains.</title>
        <authorList>
            <person name="Watanabe M."/>
            <person name="Kojima H."/>
            <person name="Fukui M."/>
        </authorList>
    </citation>
    <scope>NUCLEOTIDE SEQUENCE [LARGE SCALE GENOMIC DNA]</scope>
    <source>
        <strain evidence="3 4">PP31</strain>
    </source>
</reference>
<name>A0A5K7Z4Z9_9BACT</name>
<dbReference type="OrthoDB" id="5296317at2"/>
<dbReference type="AlphaFoldDB" id="A0A5K7Z4Z9"/>
<feature type="signal peptide" evidence="1">
    <location>
        <begin position="1"/>
        <end position="21"/>
    </location>
</feature>
<dbReference type="GO" id="GO:0015628">
    <property type="term" value="P:protein secretion by the type II secretion system"/>
    <property type="evidence" value="ECO:0007669"/>
    <property type="project" value="TreeGrafter"/>
</dbReference>
<dbReference type="GO" id="GO:0006281">
    <property type="term" value="P:DNA repair"/>
    <property type="evidence" value="ECO:0007669"/>
    <property type="project" value="InterPro"/>
</dbReference>
<gene>
    <name evidence="3" type="ORF">DSCW_09510</name>
</gene>
<keyword evidence="1" id="KW-0732">Signal</keyword>
<dbReference type="Pfam" id="PF12836">
    <property type="entry name" value="HHH_3"/>
    <property type="match status" value="1"/>
</dbReference>
<dbReference type="SUPFAM" id="SSF47781">
    <property type="entry name" value="RuvA domain 2-like"/>
    <property type="match status" value="1"/>
</dbReference>
<accession>A0A5K7Z4Z9</accession>
<evidence type="ECO:0000259" key="2">
    <source>
        <dbReference type="SMART" id="SM00278"/>
    </source>
</evidence>
<feature type="domain" description="Helix-hairpin-helix DNA-binding motif class 1" evidence="2">
    <location>
        <begin position="70"/>
        <end position="89"/>
    </location>
</feature>
<dbReference type="EMBL" id="AP021875">
    <property type="protein sequence ID" value="BBO73534.1"/>
    <property type="molecule type" value="Genomic_DNA"/>
</dbReference>
<sequence>MKKARRTICLAILVTFAIVFAGTCCATAMEKVNINTATAAELTTLERVGAKYAQRIIDYRENVEPFKQPEDIMKVKGIGKKTWEANKDRIVI</sequence>
<organism evidence="3 4">
    <name type="scientific">Desulfosarcina widdelii</name>
    <dbReference type="NCBI Taxonomy" id="947919"/>
    <lineage>
        <taxon>Bacteria</taxon>
        <taxon>Pseudomonadati</taxon>
        <taxon>Thermodesulfobacteriota</taxon>
        <taxon>Desulfobacteria</taxon>
        <taxon>Desulfobacterales</taxon>
        <taxon>Desulfosarcinaceae</taxon>
        <taxon>Desulfosarcina</taxon>
    </lineage>
</organism>